<protein>
    <recommendedName>
        <fullName evidence="3">LysM domain-containing protein</fullName>
    </recommendedName>
</protein>
<reference evidence="4 5" key="1">
    <citation type="submission" date="2024-04" db="EMBL/GenBank/DDBJ databases">
        <title>Symmetric and asymmetric DNA N6-adenine methylation regulates different biological responses in Mucorales.</title>
        <authorList>
            <consortium name="Lawrence Berkeley National Laboratory"/>
            <person name="Lax C."/>
            <person name="Mondo S.J."/>
            <person name="Osorio-Concepcion M."/>
            <person name="Muszewska A."/>
            <person name="Corrochano-Luque M."/>
            <person name="Gutierrez G."/>
            <person name="Riley R."/>
            <person name="Lipzen A."/>
            <person name="Guo J."/>
            <person name="Hundley H."/>
            <person name="Amirebrahimi M."/>
            <person name="Ng V."/>
            <person name="Lorenzo-Gutierrez D."/>
            <person name="Binder U."/>
            <person name="Yang J."/>
            <person name="Song Y."/>
            <person name="Canovas D."/>
            <person name="Navarro E."/>
            <person name="Freitag M."/>
            <person name="Gabaldon T."/>
            <person name="Grigoriev I.V."/>
            <person name="Corrochano L.M."/>
            <person name="Nicolas F.E."/>
            <person name="Garre V."/>
        </authorList>
    </citation>
    <scope>NUCLEOTIDE SEQUENCE [LARGE SCALE GENOMIC DNA]</scope>
    <source>
        <strain evidence="4 5">L51</strain>
    </source>
</reference>
<name>A0ABR3APN3_PHYBL</name>
<feature type="domain" description="LysM" evidence="3">
    <location>
        <begin position="27"/>
        <end position="76"/>
    </location>
</feature>
<feature type="chain" id="PRO_5046027505" description="LysM domain-containing protein" evidence="2">
    <location>
        <begin position="20"/>
        <end position="347"/>
    </location>
</feature>
<dbReference type="CDD" id="cd00118">
    <property type="entry name" value="LysM"/>
    <property type="match status" value="2"/>
</dbReference>
<evidence type="ECO:0000259" key="3">
    <source>
        <dbReference type="PROSITE" id="PS51782"/>
    </source>
</evidence>
<evidence type="ECO:0000313" key="4">
    <source>
        <dbReference type="EMBL" id="KAL0077551.1"/>
    </source>
</evidence>
<dbReference type="PROSITE" id="PS51782">
    <property type="entry name" value="LYSM"/>
    <property type="match status" value="2"/>
</dbReference>
<feature type="domain" description="LysM" evidence="3">
    <location>
        <begin position="280"/>
        <end position="345"/>
    </location>
</feature>
<feature type="compositionally biased region" description="Polar residues" evidence="1">
    <location>
        <begin position="231"/>
        <end position="243"/>
    </location>
</feature>
<evidence type="ECO:0000256" key="2">
    <source>
        <dbReference type="SAM" id="SignalP"/>
    </source>
</evidence>
<dbReference type="EMBL" id="JBCLYO010000027">
    <property type="protein sequence ID" value="KAL0077551.1"/>
    <property type="molecule type" value="Genomic_DNA"/>
</dbReference>
<evidence type="ECO:0000313" key="5">
    <source>
        <dbReference type="Proteomes" id="UP001448207"/>
    </source>
</evidence>
<keyword evidence="2" id="KW-0732">Signal</keyword>
<dbReference type="PANTHER" id="PTHR21523:SF47">
    <property type="entry name" value="SALIVARY GLUE PROTEIN SGS-3"/>
    <property type="match status" value="1"/>
</dbReference>
<dbReference type="InterPro" id="IPR018392">
    <property type="entry name" value="LysM"/>
</dbReference>
<evidence type="ECO:0000256" key="1">
    <source>
        <dbReference type="SAM" id="MobiDB-lite"/>
    </source>
</evidence>
<proteinExistence type="predicted"/>
<dbReference type="Proteomes" id="UP001448207">
    <property type="component" value="Unassembled WGS sequence"/>
</dbReference>
<keyword evidence="5" id="KW-1185">Reference proteome</keyword>
<dbReference type="Pfam" id="PF01476">
    <property type="entry name" value="LysM"/>
    <property type="match status" value="2"/>
</dbReference>
<comment type="caution">
    <text evidence="4">The sequence shown here is derived from an EMBL/GenBank/DDBJ whole genome shotgun (WGS) entry which is preliminary data.</text>
</comment>
<accession>A0ABR3APN3</accession>
<organism evidence="4 5">
    <name type="scientific">Phycomyces blakesleeanus</name>
    <dbReference type="NCBI Taxonomy" id="4837"/>
    <lineage>
        <taxon>Eukaryota</taxon>
        <taxon>Fungi</taxon>
        <taxon>Fungi incertae sedis</taxon>
        <taxon>Mucoromycota</taxon>
        <taxon>Mucoromycotina</taxon>
        <taxon>Mucoromycetes</taxon>
        <taxon>Mucorales</taxon>
        <taxon>Phycomycetaceae</taxon>
        <taxon>Phycomyces</taxon>
    </lineage>
</organism>
<dbReference type="InterPro" id="IPR036779">
    <property type="entry name" value="LysM_dom_sf"/>
</dbReference>
<dbReference type="SMART" id="SM00257">
    <property type="entry name" value="LysM"/>
    <property type="match status" value="2"/>
</dbReference>
<feature type="region of interest" description="Disordered" evidence="1">
    <location>
        <begin position="199"/>
        <end position="243"/>
    </location>
</feature>
<dbReference type="PANTHER" id="PTHR21523">
    <property type="match status" value="1"/>
</dbReference>
<feature type="signal peptide" evidence="2">
    <location>
        <begin position="1"/>
        <end position="19"/>
    </location>
</feature>
<gene>
    <name evidence="4" type="ORF">J3Q64DRAFT_1852382</name>
</gene>
<sequence>MKLTVFILVLFALASMVSAAPVNGCAESHVATNGQTCSTFSSKYQITVNQLQKLNSGLGNNETKCVNLVSGKSYCTKATVPKATVPKATVPKATVPKATVPKATVPKTTVPKTTVPKATVPKATVPKATVPKATVPKATVPKTTVPKATVPKATVPKATVPKATVPKATVPKATVPKATVPKATVPKATVPKATVPKATVPKETVPKETVPKATVPKETVPKAAVPKKSKNIQNSQAPNKDSSNIKIAAKSEESAPPSTTNITTSDASHLAARTITKCKKYHVVKAGDTCKSIAKEHNIVEVQITQLSKEKSQSASDDNTAVLKKIGVTNPPPCDKIVIGERYCIAY</sequence>
<dbReference type="Gene3D" id="3.10.350.10">
    <property type="entry name" value="LysM domain"/>
    <property type="match status" value="2"/>
</dbReference>